<dbReference type="Proteomes" id="UP000781710">
    <property type="component" value="Unassembled WGS sequence"/>
</dbReference>
<organism evidence="2 3">
    <name type="scientific">Pseudoxanthomonas japonensis</name>
    <dbReference type="NCBI Taxonomy" id="69284"/>
    <lineage>
        <taxon>Bacteria</taxon>
        <taxon>Pseudomonadati</taxon>
        <taxon>Pseudomonadota</taxon>
        <taxon>Gammaproteobacteria</taxon>
        <taxon>Lysobacterales</taxon>
        <taxon>Lysobacteraceae</taxon>
        <taxon>Pseudoxanthomonas</taxon>
    </lineage>
</organism>
<sequence>MEKAKVSMRKTGFIARGCLFACMLALVACAGGTPEAQLRQQFDAMQAAVEAGKAGDFIEGVSPDFTGEDGLDRAALHNMIRAHTLMNARIGATTGPLDVRVDGENAEVAFDVLLTSSSGRLLPNQAGTYRVTTAWRREDGDWRVYHARWRRGQ</sequence>
<feature type="chain" id="PRO_5045120042" description="DUF4440 domain-containing protein" evidence="1">
    <location>
        <begin position="31"/>
        <end position="153"/>
    </location>
</feature>
<keyword evidence="3" id="KW-1185">Reference proteome</keyword>
<proteinExistence type="predicted"/>
<evidence type="ECO:0000313" key="3">
    <source>
        <dbReference type="Proteomes" id="UP000781710"/>
    </source>
</evidence>
<evidence type="ECO:0000256" key="1">
    <source>
        <dbReference type="SAM" id="SignalP"/>
    </source>
</evidence>
<accession>A0ABQ6ZI50</accession>
<dbReference type="InterPro" id="IPR032710">
    <property type="entry name" value="NTF2-like_dom_sf"/>
</dbReference>
<reference evidence="2 3" key="1">
    <citation type="submission" date="2017-10" db="EMBL/GenBank/DDBJ databases">
        <title>Whole genome sequencing of members of genus Pseudoxanthomonas.</title>
        <authorList>
            <person name="Kumar S."/>
            <person name="Bansal K."/>
            <person name="Kaur A."/>
            <person name="Patil P."/>
            <person name="Sharma S."/>
            <person name="Patil P.B."/>
        </authorList>
    </citation>
    <scope>NUCLEOTIDE SEQUENCE [LARGE SCALE GENOMIC DNA]</scope>
    <source>
        <strain evidence="2 3">DSM 17109</strain>
    </source>
</reference>
<feature type="signal peptide" evidence="1">
    <location>
        <begin position="1"/>
        <end position="30"/>
    </location>
</feature>
<evidence type="ECO:0008006" key="4">
    <source>
        <dbReference type="Google" id="ProtNLM"/>
    </source>
</evidence>
<dbReference type="SUPFAM" id="SSF54427">
    <property type="entry name" value="NTF2-like"/>
    <property type="match status" value="1"/>
</dbReference>
<dbReference type="EMBL" id="PDWW01000008">
    <property type="protein sequence ID" value="KAF1725642.1"/>
    <property type="molecule type" value="Genomic_DNA"/>
</dbReference>
<gene>
    <name evidence="2" type="ORF">CSC78_07885</name>
</gene>
<dbReference type="PROSITE" id="PS51257">
    <property type="entry name" value="PROKAR_LIPOPROTEIN"/>
    <property type="match status" value="1"/>
</dbReference>
<dbReference type="Gene3D" id="3.10.450.50">
    <property type="match status" value="1"/>
</dbReference>
<evidence type="ECO:0000313" key="2">
    <source>
        <dbReference type="EMBL" id="KAF1725642.1"/>
    </source>
</evidence>
<protein>
    <recommendedName>
        <fullName evidence="4">DUF4440 domain-containing protein</fullName>
    </recommendedName>
</protein>
<comment type="caution">
    <text evidence="2">The sequence shown here is derived from an EMBL/GenBank/DDBJ whole genome shotgun (WGS) entry which is preliminary data.</text>
</comment>
<name>A0ABQ6ZI50_9GAMM</name>
<keyword evidence="1" id="KW-0732">Signal</keyword>